<evidence type="ECO:0000313" key="13">
    <source>
        <dbReference type="Proteomes" id="UP001497600"/>
    </source>
</evidence>
<dbReference type="InterPro" id="IPR045162">
    <property type="entry name" value="Vps15-like"/>
</dbReference>
<feature type="region of interest" description="Disordered" evidence="10">
    <location>
        <begin position="1006"/>
        <end position="1027"/>
    </location>
</feature>
<dbReference type="SUPFAM" id="SSF48371">
    <property type="entry name" value="ARM repeat"/>
    <property type="match status" value="1"/>
</dbReference>
<evidence type="ECO:0000256" key="3">
    <source>
        <dbReference type="ARBA" id="ARBA00022574"/>
    </source>
</evidence>
<keyword evidence="4" id="KW-0808">Transferase</keyword>
<reference evidence="12 13" key="1">
    <citation type="submission" date="2024-01" db="EMBL/GenBank/DDBJ databases">
        <authorList>
            <consortium name="Genoscope - CEA"/>
            <person name="William W."/>
        </authorList>
    </citation>
    <scope>NUCLEOTIDE SEQUENCE [LARGE SCALE GENOMIC DNA]</scope>
    <source>
        <strain evidence="12 13">29B2s-10</strain>
    </source>
</reference>
<evidence type="ECO:0000256" key="5">
    <source>
        <dbReference type="ARBA" id="ARBA00022737"/>
    </source>
</evidence>
<dbReference type="SUPFAM" id="SSF56112">
    <property type="entry name" value="Protein kinase-like (PK-like)"/>
    <property type="match status" value="1"/>
</dbReference>
<dbReference type="Pfam" id="PF22956">
    <property type="entry name" value="VPS15-like_hel"/>
    <property type="match status" value="1"/>
</dbReference>
<dbReference type="InterPro" id="IPR000719">
    <property type="entry name" value="Prot_kinase_dom"/>
</dbReference>
<sequence length="1513" mass="169746">MGARLSLLAPSAPTIAVSSYVDVLNGVQYIEVVNNSRFLKTIKAVDKTSGCLIIIKILIKPAGNSAINLHDVAELLAKESSILAAPIASVLPWSRIIETDRAGYLIRQHLKTNLYDRLSLRPFLEPVEKLFLVYQMIRVVRDIHQLKIHHGDLRLENFLVTSWNWLMLTDFATYVKPTFLPEDNPTEFSFYFDSSGRRVCYLAPERFYPSVATGPTQQNNMSDDGKYSGRDALTDEMDLFSLGCVITELYMEGEPMFTLSQLFKYMRGEYTPDLSSVGDPKIKQIILALTSLDPEKRTSAAELLESDVFPSFFGDFLYDFMAGLNNNDTFMVPMGNDNVCASDLKVDMIYARVIAASAKTVGQSTTNTSAYVFDGSVEAAGSLIRPHNPSALKESPSDHSRRNIANDDINSDRNFQKSPSALPLKLNLPGGPTNYTISPTPTITSASYDYPLIILNIIFSLLKTMRRPSSKLKACELILLLSERITDECKLDRSLPYLCYILDEYIEGTTNANNSNSSTIGAFSSDSTSSVSTTVACYALKAITTLLMSCTRITPLNALLFPEYILPKLSNLLNISSSSGEEKILVRTTIATCLPQLAFVAKKFWTISKTFDNEPSHFLHDTNIDSNNSFSISKEQLDEDFEYLALALLVDSNPLVKINLVDNILPLCEYFGVDKTNDLILPHLITYLNDSDTQLRLFFLDSLVELSPFIGVLAFEQYLLPLLIQTLCDQELFVILKVLEIFCNVIKNRLINPNAEFNALNMYNEILTNCVHLILHPNEWARQSVLNVILAVSDNLTDAERYCFLFPLIKTYLSYDVTQFTWNTLYPCLTKPLTKPVFELAITWSIQSTGKSLFWKQSSFTKSVKGMARSVYAPNKEVTFTTSNGRNSTVPLSPEDKQWLFKLKSVGLEHRELWKIFVMRDFIYRLSRAKSGTKLLNHFPSVDMIPRNIFFELFYKSEPIGSSTTETNVLTKERRDSNSLLLPNFGKVKASVQTVQANVFAELDNETHPHNHNSYGQAPVQGQGNSHGHNKVFSVNNEKVITANIRHSYSGYNPYMLNYLHSREFQPSIDSFSEFGPLIKTSRIGSTQPDWKPKGICVAQINTNVGNDIDGITCLAMCDTKEFFVTGSESGLLRVWDCCKLEKNVIVKNANLVLTMGARITSIKFIPRRYVFTVTTSDGYVRHYRVDIVRGKSKKIIKYNKCALIREYHLPIAEQGYFISCEYMVGASKALLVGITSTGKIIGLDIIKMEKVFEMQNSLLHGTPTSFVVDRQLCWLLVGTNKGVLSLWDLRFETLVKSWEICTDSTGEGSGLPIKQLVNVPSKDPKQPYHVAIIGGTGESDVSVWDMTSFQCRQVFSSYVTNPHVKTYQLKEIDNRPESTISKLLKSIDIDDEADEGNQQVTARDSMACISGVISERYLLSATSDKRIIYWDTQDPVSSVTLNKPDGQAVHFTNRATNRGLNLVNERFGENKNVHVGPKSTAHQDTITGLATGNIPYDLVVSTDRNGNIHLYM</sequence>
<dbReference type="InterPro" id="IPR001680">
    <property type="entry name" value="WD40_rpt"/>
</dbReference>
<keyword evidence="6" id="KW-0547">Nucleotide-binding</keyword>
<dbReference type="InterPro" id="IPR011009">
    <property type="entry name" value="Kinase-like_dom_sf"/>
</dbReference>
<keyword evidence="7 12" id="KW-0418">Kinase</keyword>
<evidence type="ECO:0000256" key="4">
    <source>
        <dbReference type="ARBA" id="ARBA00022679"/>
    </source>
</evidence>
<dbReference type="Pfam" id="PF00069">
    <property type="entry name" value="Pkinase"/>
    <property type="match status" value="1"/>
</dbReference>
<dbReference type="Gene3D" id="2.130.10.10">
    <property type="entry name" value="YVTN repeat-like/Quinoprotein amine dehydrogenase"/>
    <property type="match status" value="2"/>
</dbReference>
<evidence type="ECO:0000313" key="12">
    <source>
        <dbReference type="EMBL" id="CAK7920821.1"/>
    </source>
</evidence>
<dbReference type="InterPro" id="IPR016024">
    <property type="entry name" value="ARM-type_fold"/>
</dbReference>
<dbReference type="SMART" id="SM00220">
    <property type="entry name" value="S_TKc"/>
    <property type="match status" value="1"/>
</dbReference>
<feature type="domain" description="Protein kinase" evidence="11">
    <location>
        <begin position="27"/>
        <end position="313"/>
    </location>
</feature>
<feature type="repeat" description="HEAT" evidence="9">
    <location>
        <begin position="680"/>
        <end position="718"/>
    </location>
</feature>
<keyword evidence="2" id="KW-0723">Serine/threonine-protein kinase</keyword>
<evidence type="ECO:0000256" key="2">
    <source>
        <dbReference type="ARBA" id="ARBA00022527"/>
    </source>
</evidence>
<keyword evidence="8" id="KW-0067">ATP-binding</keyword>
<dbReference type="SMART" id="SM00320">
    <property type="entry name" value="WD40"/>
    <property type="match status" value="4"/>
</dbReference>
<keyword evidence="3" id="KW-0853">WD repeat</keyword>
<dbReference type="EC" id="2.7.11.1" evidence="1"/>
<protein>
    <recommendedName>
        <fullName evidence="1">non-specific serine/threonine protein kinase</fullName>
        <ecNumber evidence="1">2.7.11.1</ecNumber>
    </recommendedName>
</protein>
<proteinExistence type="predicted"/>
<dbReference type="InterPro" id="IPR036322">
    <property type="entry name" value="WD40_repeat_dom_sf"/>
</dbReference>
<dbReference type="InterPro" id="IPR015943">
    <property type="entry name" value="WD40/YVTN_repeat-like_dom_sf"/>
</dbReference>
<dbReference type="Gene3D" id="1.25.10.10">
    <property type="entry name" value="Leucine-rich Repeat Variant"/>
    <property type="match status" value="1"/>
</dbReference>
<name>A0ABP0EK63_9ASCO</name>
<dbReference type="PANTHER" id="PTHR17583">
    <property type="entry name" value="PHOSPHOINOSITIDE 3-KINASE REGULATORY SUBUNIT 4"/>
    <property type="match status" value="1"/>
</dbReference>
<evidence type="ECO:0000256" key="6">
    <source>
        <dbReference type="ARBA" id="ARBA00022741"/>
    </source>
</evidence>
<dbReference type="SUPFAM" id="SSF50978">
    <property type="entry name" value="WD40 repeat-like"/>
    <property type="match status" value="1"/>
</dbReference>
<dbReference type="PROSITE" id="PS50011">
    <property type="entry name" value="PROTEIN_KINASE_DOM"/>
    <property type="match status" value="1"/>
</dbReference>
<organism evidence="12 13">
    <name type="scientific">[Candida] anglica</name>
    <dbReference type="NCBI Taxonomy" id="148631"/>
    <lineage>
        <taxon>Eukaryota</taxon>
        <taxon>Fungi</taxon>
        <taxon>Dikarya</taxon>
        <taxon>Ascomycota</taxon>
        <taxon>Saccharomycotina</taxon>
        <taxon>Pichiomycetes</taxon>
        <taxon>Debaryomycetaceae</taxon>
        <taxon>Kurtzmaniella</taxon>
    </lineage>
</organism>
<evidence type="ECO:0000256" key="1">
    <source>
        <dbReference type="ARBA" id="ARBA00012513"/>
    </source>
</evidence>
<evidence type="ECO:0000256" key="9">
    <source>
        <dbReference type="PROSITE-ProRule" id="PRU00103"/>
    </source>
</evidence>
<evidence type="ECO:0000256" key="8">
    <source>
        <dbReference type="ARBA" id="ARBA00022840"/>
    </source>
</evidence>
<dbReference type="InterPro" id="IPR055231">
    <property type="entry name" value="2AA_helical"/>
</dbReference>
<dbReference type="Pfam" id="PF00400">
    <property type="entry name" value="WD40"/>
    <property type="match status" value="1"/>
</dbReference>
<dbReference type="PANTHER" id="PTHR17583:SF0">
    <property type="entry name" value="PHOSPHOINOSITIDE 3-KINASE REGULATORY SUBUNIT 4"/>
    <property type="match status" value="1"/>
</dbReference>
<keyword evidence="5" id="KW-0677">Repeat</keyword>
<dbReference type="EMBL" id="OZ004260">
    <property type="protein sequence ID" value="CAK7920821.1"/>
    <property type="molecule type" value="Genomic_DNA"/>
</dbReference>
<dbReference type="InterPro" id="IPR011989">
    <property type="entry name" value="ARM-like"/>
</dbReference>
<dbReference type="InterPro" id="IPR021133">
    <property type="entry name" value="HEAT_type_2"/>
</dbReference>
<feature type="compositionally biased region" description="Polar residues" evidence="10">
    <location>
        <begin position="1012"/>
        <end position="1027"/>
    </location>
</feature>
<feature type="region of interest" description="Disordered" evidence="10">
    <location>
        <begin position="386"/>
        <end position="425"/>
    </location>
</feature>
<feature type="compositionally biased region" description="Basic and acidic residues" evidence="10">
    <location>
        <begin position="395"/>
        <end position="415"/>
    </location>
</feature>
<evidence type="ECO:0000259" key="11">
    <source>
        <dbReference type="PROSITE" id="PS50011"/>
    </source>
</evidence>
<dbReference type="PROSITE" id="PS50077">
    <property type="entry name" value="HEAT_REPEAT"/>
    <property type="match status" value="1"/>
</dbReference>
<keyword evidence="13" id="KW-1185">Reference proteome</keyword>
<gene>
    <name evidence="12" type="primary">VPS15</name>
    <name evidence="12" type="ORF">CAAN4_H06964</name>
</gene>
<dbReference type="GO" id="GO:0016301">
    <property type="term" value="F:kinase activity"/>
    <property type="evidence" value="ECO:0007669"/>
    <property type="project" value="UniProtKB-KW"/>
</dbReference>
<dbReference type="Proteomes" id="UP001497600">
    <property type="component" value="Chromosome H"/>
</dbReference>
<dbReference type="Gene3D" id="1.10.510.10">
    <property type="entry name" value="Transferase(Phosphotransferase) domain 1"/>
    <property type="match status" value="1"/>
</dbReference>
<accession>A0ABP0EK63</accession>
<evidence type="ECO:0000256" key="10">
    <source>
        <dbReference type="SAM" id="MobiDB-lite"/>
    </source>
</evidence>
<evidence type="ECO:0000256" key="7">
    <source>
        <dbReference type="ARBA" id="ARBA00022777"/>
    </source>
</evidence>